<evidence type="ECO:0000256" key="3">
    <source>
        <dbReference type="ARBA" id="ARBA00022692"/>
    </source>
</evidence>
<keyword evidence="2" id="KW-0813">Transport</keyword>
<name>A0A0R2KWQ7_9LACO</name>
<evidence type="ECO:0000256" key="4">
    <source>
        <dbReference type="ARBA" id="ARBA00022989"/>
    </source>
</evidence>
<dbReference type="GO" id="GO:0005886">
    <property type="term" value="C:plasma membrane"/>
    <property type="evidence" value="ECO:0007669"/>
    <property type="project" value="UniProtKB-SubCell"/>
</dbReference>
<accession>A0A0R2KWQ7</accession>
<dbReference type="Pfam" id="PF07690">
    <property type="entry name" value="MFS_1"/>
    <property type="match status" value="1"/>
</dbReference>
<feature type="transmembrane region" description="Helical" evidence="6">
    <location>
        <begin position="303"/>
        <end position="323"/>
    </location>
</feature>
<reference evidence="8 9" key="1">
    <citation type="journal article" date="2015" name="Genome Announc.">
        <title>Expanding the biotechnology potential of lactobacilli through comparative genomics of 213 strains and associated genera.</title>
        <authorList>
            <person name="Sun Z."/>
            <person name="Harris H.M."/>
            <person name="McCann A."/>
            <person name="Guo C."/>
            <person name="Argimon S."/>
            <person name="Zhang W."/>
            <person name="Yang X."/>
            <person name="Jeffery I.B."/>
            <person name="Cooney J.C."/>
            <person name="Kagawa T.F."/>
            <person name="Liu W."/>
            <person name="Song Y."/>
            <person name="Salvetti E."/>
            <person name="Wrobel A."/>
            <person name="Rasinkangas P."/>
            <person name="Parkhill J."/>
            <person name="Rea M.C."/>
            <person name="O'Sullivan O."/>
            <person name="Ritari J."/>
            <person name="Douillard F.P."/>
            <person name="Paul Ross R."/>
            <person name="Yang R."/>
            <person name="Briner A.E."/>
            <person name="Felis G.E."/>
            <person name="de Vos W.M."/>
            <person name="Barrangou R."/>
            <person name="Klaenhammer T.R."/>
            <person name="Caufield P.W."/>
            <person name="Cui Y."/>
            <person name="Zhang H."/>
            <person name="O'Toole P.W."/>
        </authorList>
    </citation>
    <scope>NUCLEOTIDE SEQUENCE [LARGE SCALE GENOMIC DNA]</scope>
    <source>
        <strain evidence="8 9">DSM 18001</strain>
    </source>
</reference>
<comment type="caution">
    <text evidence="8">The sequence shown here is derived from an EMBL/GenBank/DDBJ whole genome shotgun (WGS) entry which is preliminary data.</text>
</comment>
<evidence type="ECO:0000256" key="1">
    <source>
        <dbReference type="ARBA" id="ARBA00004651"/>
    </source>
</evidence>
<feature type="transmembrane region" description="Helical" evidence="6">
    <location>
        <begin position="335"/>
        <end position="356"/>
    </location>
</feature>
<evidence type="ECO:0000313" key="9">
    <source>
        <dbReference type="Proteomes" id="UP000051859"/>
    </source>
</evidence>
<dbReference type="SUPFAM" id="SSF103473">
    <property type="entry name" value="MFS general substrate transporter"/>
    <property type="match status" value="1"/>
</dbReference>
<dbReference type="InterPro" id="IPR020846">
    <property type="entry name" value="MFS_dom"/>
</dbReference>
<dbReference type="AlphaFoldDB" id="A0A0R2KWQ7"/>
<dbReference type="RefSeq" id="WP_057802776.1">
    <property type="nucleotide sequence ID" value="NZ_JQBX01000009.1"/>
</dbReference>
<keyword evidence="9" id="KW-1185">Reference proteome</keyword>
<feature type="transmembrane region" description="Helical" evidence="6">
    <location>
        <begin position="174"/>
        <end position="192"/>
    </location>
</feature>
<feature type="transmembrane region" description="Helical" evidence="6">
    <location>
        <begin position="56"/>
        <end position="76"/>
    </location>
</feature>
<dbReference type="GO" id="GO:0022857">
    <property type="term" value="F:transmembrane transporter activity"/>
    <property type="evidence" value="ECO:0007669"/>
    <property type="project" value="InterPro"/>
</dbReference>
<dbReference type="EMBL" id="JQBX01000009">
    <property type="protein sequence ID" value="KRN93913.1"/>
    <property type="molecule type" value="Genomic_DNA"/>
</dbReference>
<organism evidence="8 9">
    <name type="scientific">Pediococcus stilesii</name>
    <dbReference type="NCBI Taxonomy" id="331679"/>
    <lineage>
        <taxon>Bacteria</taxon>
        <taxon>Bacillati</taxon>
        <taxon>Bacillota</taxon>
        <taxon>Bacilli</taxon>
        <taxon>Lactobacillales</taxon>
        <taxon>Lactobacillaceae</taxon>
        <taxon>Pediococcus</taxon>
    </lineage>
</organism>
<keyword evidence="4 6" id="KW-1133">Transmembrane helix</keyword>
<dbReference type="Proteomes" id="UP000051859">
    <property type="component" value="Unassembled WGS sequence"/>
</dbReference>
<dbReference type="PANTHER" id="PTHR42718">
    <property type="entry name" value="MAJOR FACILITATOR SUPERFAMILY MULTIDRUG TRANSPORTER MFSC"/>
    <property type="match status" value="1"/>
</dbReference>
<feature type="transmembrane region" description="Helical" evidence="6">
    <location>
        <begin position="146"/>
        <end position="168"/>
    </location>
</feature>
<sequence length="479" mass="53681">MEKIHQWFNQIRYGEYSRALILLSGIIIMLTGEFSTTLPVAAILKKIGDGGTLVQLINILPLAILSLMFPIGPVWFKKGKIVKTFQNSLILFAIGTLIIGVSPNLAFLMIGRIIQAIGTGMVLPMLPTLIISLLPEHSRFASFYQIEDVILGFSAICALIITGCAMLLGNWKYVNLFIIILTLIVYYSASYIKINLEVSSRHIEWLNALFSGGLLLIIGWLVTLTKTGTHIPKWSSWFFFISGILFFTIYIWRELHVDPPLIDFRNLFNIRYLRGLILQGIGASSLVVLMIIGVLYLSQGLRYPIFLTGIALVPSILIMIGFHHFTKKLLSRMNLVSRARIAMGIMMFGWGCLSIFSAHLHMMLFVILTMIIEAGHGLLIQVGKNLSKDQKSEYLVKMADVFTAQFKLMTSALVLTILSVVLQNVTENQTASALPGKLSSLLGYRAAFLIFFIITIVGWIITMIAGRNFNLSKYFMKRK</sequence>
<feature type="transmembrane region" description="Helical" evidence="6">
    <location>
        <begin position="362"/>
        <end position="380"/>
    </location>
</feature>
<evidence type="ECO:0000256" key="6">
    <source>
        <dbReference type="SAM" id="Phobius"/>
    </source>
</evidence>
<keyword evidence="3 6" id="KW-0812">Transmembrane</keyword>
<feature type="transmembrane region" description="Helical" evidence="6">
    <location>
        <begin position="113"/>
        <end position="134"/>
    </location>
</feature>
<gene>
    <name evidence="8" type="ORF">IV81_GL001771</name>
</gene>
<feature type="transmembrane region" description="Helical" evidence="6">
    <location>
        <begin position="401"/>
        <end position="422"/>
    </location>
</feature>
<dbReference type="Gene3D" id="1.20.1250.20">
    <property type="entry name" value="MFS general substrate transporter like domains"/>
    <property type="match status" value="1"/>
</dbReference>
<evidence type="ECO:0000256" key="5">
    <source>
        <dbReference type="ARBA" id="ARBA00023136"/>
    </source>
</evidence>
<feature type="transmembrane region" description="Helical" evidence="6">
    <location>
        <begin position="442"/>
        <end position="469"/>
    </location>
</feature>
<feature type="transmembrane region" description="Helical" evidence="6">
    <location>
        <begin position="273"/>
        <end position="297"/>
    </location>
</feature>
<comment type="subcellular location">
    <subcellularLocation>
        <location evidence="1">Cell membrane</location>
        <topology evidence="1">Multi-pass membrane protein</topology>
    </subcellularLocation>
</comment>
<feature type="transmembrane region" description="Helical" evidence="6">
    <location>
        <begin position="234"/>
        <end position="252"/>
    </location>
</feature>
<feature type="transmembrane region" description="Helical" evidence="6">
    <location>
        <begin position="204"/>
        <end position="222"/>
    </location>
</feature>
<feature type="transmembrane region" description="Helical" evidence="6">
    <location>
        <begin position="88"/>
        <end position="107"/>
    </location>
</feature>
<dbReference type="STRING" id="331679.IV81_GL001771"/>
<feature type="transmembrane region" description="Helical" evidence="6">
    <location>
        <begin position="20"/>
        <end position="44"/>
    </location>
</feature>
<dbReference type="InterPro" id="IPR011701">
    <property type="entry name" value="MFS"/>
</dbReference>
<dbReference type="PROSITE" id="PS50850">
    <property type="entry name" value="MFS"/>
    <property type="match status" value="1"/>
</dbReference>
<feature type="domain" description="Major facilitator superfamily (MFS) profile" evidence="7">
    <location>
        <begin position="1"/>
        <end position="470"/>
    </location>
</feature>
<keyword evidence="5 6" id="KW-0472">Membrane</keyword>
<evidence type="ECO:0000256" key="2">
    <source>
        <dbReference type="ARBA" id="ARBA00022448"/>
    </source>
</evidence>
<evidence type="ECO:0000313" key="8">
    <source>
        <dbReference type="EMBL" id="KRN93913.1"/>
    </source>
</evidence>
<protein>
    <submittedName>
        <fullName evidence="8">Major facilitator superfamily transporter permease</fullName>
    </submittedName>
</protein>
<dbReference type="PANTHER" id="PTHR42718:SF9">
    <property type="entry name" value="MAJOR FACILITATOR SUPERFAMILY MULTIDRUG TRANSPORTER MFSC"/>
    <property type="match status" value="1"/>
</dbReference>
<proteinExistence type="predicted"/>
<evidence type="ECO:0000259" key="7">
    <source>
        <dbReference type="PROSITE" id="PS50850"/>
    </source>
</evidence>
<dbReference type="PATRIC" id="fig|331679.3.peg.1807"/>
<dbReference type="InterPro" id="IPR036259">
    <property type="entry name" value="MFS_trans_sf"/>
</dbReference>